<evidence type="ECO:0000313" key="2">
    <source>
        <dbReference type="Proteomes" id="UP001327219"/>
    </source>
</evidence>
<evidence type="ECO:0000313" key="1">
    <source>
        <dbReference type="EMBL" id="WPX97042.1"/>
    </source>
</evidence>
<reference evidence="1 2" key="1">
    <citation type="submission" date="2022-11" db="EMBL/GenBank/DDBJ databases">
        <title>Host association and intracellularity evolved multiple times independently in the Rickettsiales.</title>
        <authorList>
            <person name="Castelli M."/>
            <person name="Nardi T."/>
            <person name="Gammuto L."/>
            <person name="Bellinzona G."/>
            <person name="Sabaneyeva E."/>
            <person name="Potekhin A."/>
            <person name="Serra V."/>
            <person name="Petroni G."/>
            <person name="Sassera D."/>
        </authorList>
    </citation>
    <scope>NUCLEOTIDE SEQUENCE [LARGE SCALE GENOMIC DNA]</scope>
    <source>
        <strain evidence="1 2">NDG2</strain>
    </source>
</reference>
<proteinExistence type="predicted"/>
<dbReference type="InterPro" id="IPR046653">
    <property type="entry name" value="DUF6765"/>
</dbReference>
<dbReference type="Pfam" id="PF20551">
    <property type="entry name" value="DUF6765"/>
    <property type="match status" value="1"/>
</dbReference>
<keyword evidence="2" id="KW-1185">Reference proteome</keyword>
<name>A0ABZ0UMV2_9RICK</name>
<dbReference type="Proteomes" id="UP001327219">
    <property type="component" value="Chromosome"/>
</dbReference>
<protein>
    <submittedName>
        <fullName evidence="1">Uncharacterized protein</fullName>
    </submittedName>
</protein>
<organism evidence="1 2">
    <name type="scientific">Candidatus Bandiella euplotis</name>
    <dbReference type="NCBI Taxonomy" id="1664265"/>
    <lineage>
        <taxon>Bacteria</taxon>
        <taxon>Pseudomonadati</taxon>
        <taxon>Pseudomonadota</taxon>
        <taxon>Alphaproteobacteria</taxon>
        <taxon>Rickettsiales</taxon>
        <taxon>Candidatus Midichloriaceae</taxon>
        <taxon>Candidatus Bandiella</taxon>
    </lineage>
</organism>
<sequence length="114" mass="13369">MKYLQVDIEYHYYITYLIANISGFQLQESYIIAHSSQYVDDNDLELDVYNCKKTAQPYRNMASSLKDLSCDKKKMENMLMAFHFLPGDTISNRKDGQEHSRVLAKDRYKIALLT</sequence>
<gene>
    <name evidence="1" type="ORF">Bandiella_01183</name>
</gene>
<dbReference type="RefSeq" id="WP_407651240.1">
    <property type="nucleotide sequence ID" value="NZ_CP110820.1"/>
</dbReference>
<accession>A0ABZ0UMV2</accession>
<dbReference type="EMBL" id="CP110820">
    <property type="protein sequence ID" value="WPX97042.1"/>
    <property type="molecule type" value="Genomic_DNA"/>
</dbReference>